<dbReference type="GO" id="GO:0016620">
    <property type="term" value="F:oxidoreductase activity, acting on the aldehyde or oxo group of donors, NAD or NADP as acceptor"/>
    <property type="evidence" value="ECO:0007669"/>
    <property type="project" value="InterPro"/>
</dbReference>
<dbReference type="SMART" id="SM00846">
    <property type="entry name" value="Gp_dh_N"/>
    <property type="match status" value="1"/>
</dbReference>
<dbReference type="InterPro" id="IPR020828">
    <property type="entry name" value="GlycerAld_3-P_DH_NAD(P)-bd"/>
</dbReference>
<dbReference type="SUPFAM" id="SSF51735">
    <property type="entry name" value="NAD(P)-binding Rossmann-fold domains"/>
    <property type="match status" value="1"/>
</dbReference>
<gene>
    <name evidence="11" type="primary">gapA</name>
    <name evidence="11" type="ORF">COMA2_120116</name>
</gene>
<feature type="binding site" evidence="6">
    <location>
        <position position="315"/>
    </location>
    <ligand>
        <name>NAD(+)</name>
        <dbReference type="ChEBI" id="CHEBI:57540"/>
    </ligand>
</feature>
<keyword evidence="3 9" id="KW-0560">Oxidoreductase</keyword>
<evidence type="ECO:0000256" key="3">
    <source>
        <dbReference type="ARBA" id="ARBA00023002"/>
    </source>
</evidence>
<evidence type="ECO:0000256" key="9">
    <source>
        <dbReference type="RuleBase" id="RU361160"/>
    </source>
</evidence>
<dbReference type="EMBL" id="CZPZ01000004">
    <property type="protein sequence ID" value="CUS33194.1"/>
    <property type="molecule type" value="Genomic_DNA"/>
</dbReference>
<dbReference type="GO" id="GO:0051287">
    <property type="term" value="F:NAD binding"/>
    <property type="evidence" value="ECO:0007669"/>
    <property type="project" value="InterPro"/>
</dbReference>
<evidence type="ECO:0000256" key="4">
    <source>
        <dbReference type="PIRSR" id="PIRSR000149-1"/>
    </source>
</evidence>
<feature type="domain" description="Glyceraldehyde 3-phosphate dehydrogenase NAD(P) binding" evidence="10">
    <location>
        <begin position="3"/>
        <end position="152"/>
    </location>
</feature>
<evidence type="ECO:0000256" key="6">
    <source>
        <dbReference type="PIRSR" id="PIRSR000149-3"/>
    </source>
</evidence>
<evidence type="ECO:0000313" key="11">
    <source>
        <dbReference type="EMBL" id="CUS33194.1"/>
    </source>
</evidence>
<feature type="binding site" evidence="6">
    <location>
        <position position="120"/>
    </location>
    <ligand>
        <name>NAD(+)</name>
        <dbReference type="ChEBI" id="CHEBI:57540"/>
    </ligand>
</feature>
<evidence type="ECO:0000256" key="2">
    <source>
        <dbReference type="ARBA" id="ARBA00011881"/>
    </source>
</evidence>
<protein>
    <recommendedName>
        <fullName evidence="9">Glyceraldehyde-3-phosphate dehydrogenase</fullName>
        <ecNumber evidence="9">1.2.1.-</ecNumber>
    </recommendedName>
</protein>
<organism evidence="11 12">
    <name type="scientific">Candidatus Nitrospira nitrificans</name>
    <dbReference type="NCBI Taxonomy" id="1742973"/>
    <lineage>
        <taxon>Bacteria</taxon>
        <taxon>Pseudomonadati</taxon>
        <taxon>Nitrospirota</taxon>
        <taxon>Nitrospiria</taxon>
        <taxon>Nitrospirales</taxon>
        <taxon>Nitrospiraceae</taxon>
        <taxon>Nitrospira</taxon>
    </lineage>
</organism>
<dbReference type="AlphaFoldDB" id="A0A0S4L8U2"/>
<dbReference type="FunFam" id="3.40.50.720:FF:000001">
    <property type="entry name" value="Glyceraldehyde-3-phosphate dehydrogenase"/>
    <property type="match status" value="1"/>
</dbReference>
<dbReference type="OrthoDB" id="9803304at2"/>
<feature type="binding site" evidence="5">
    <location>
        <position position="182"/>
    </location>
    <ligand>
        <name>D-glyceraldehyde 3-phosphate</name>
        <dbReference type="ChEBI" id="CHEBI:59776"/>
    </ligand>
</feature>
<dbReference type="InterPro" id="IPR020829">
    <property type="entry name" value="GlycerAld_3-P_DH_cat"/>
</dbReference>
<dbReference type="Pfam" id="PF00044">
    <property type="entry name" value="Gp_dh_N"/>
    <property type="match status" value="1"/>
</dbReference>
<comment type="similarity">
    <text evidence="1 8">Belongs to the glyceraldehyde-3-phosphate dehydrogenase family.</text>
</comment>
<dbReference type="Gene3D" id="3.30.360.10">
    <property type="entry name" value="Dihydrodipicolinate Reductase, domain 2"/>
    <property type="match status" value="1"/>
</dbReference>
<dbReference type="InterPro" id="IPR036291">
    <property type="entry name" value="NAD(P)-bd_dom_sf"/>
</dbReference>
<dbReference type="EC" id="1.2.1.-" evidence="9"/>
<dbReference type="NCBIfam" id="TIGR01534">
    <property type="entry name" value="GAPDH-I"/>
    <property type="match status" value="1"/>
</dbReference>
<feature type="site" description="Activates thiol group during catalysis" evidence="7">
    <location>
        <position position="179"/>
    </location>
</feature>
<evidence type="ECO:0000256" key="7">
    <source>
        <dbReference type="PIRSR" id="PIRSR000149-4"/>
    </source>
</evidence>
<evidence type="ECO:0000259" key="10">
    <source>
        <dbReference type="SMART" id="SM00846"/>
    </source>
</evidence>
<dbReference type="InterPro" id="IPR006424">
    <property type="entry name" value="Glyceraldehyde-3-P_DH_1"/>
</dbReference>
<dbReference type="InterPro" id="IPR020830">
    <property type="entry name" value="GlycerAld_3-P_DH_AS"/>
</dbReference>
<evidence type="ECO:0000256" key="1">
    <source>
        <dbReference type="ARBA" id="ARBA00007406"/>
    </source>
</evidence>
<dbReference type="RefSeq" id="WP_090894915.1">
    <property type="nucleotide sequence ID" value="NZ_CZPZ01000004.1"/>
</dbReference>
<evidence type="ECO:0000256" key="8">
    <source>
        <dbReference type="RuleBase" id="RU000397"/>
    </source>
</evidence>
<feature type="binding site" evidence="5">
    <location>
        <begin position="210"/>
        <end position="211"/>
    </location>
    <ligand>
        <name>D-glyceraldehyde 3-phosphate</name>
        <dbReference type="ChEBI" id="CHEBI:59776"/>
    </ligand>
</feature>
<keyword evidence="12" id="KW-1185">Reference proteome</keyword>
<dbReference type="Pfam" id="PF02800">
    <property type="entry name" value="Gp_dh_C"/>
    <property type="match status" value="1"/>
</dbReference>
<dbReference type="Gene3D" id="3.40.50.720">
    <property type="entry name" value="NAD(P)-binding Rossmann-like Domain"/>
    <property type="match status" value="1"/>
</dbReference>
<dbReference type="PROSITE" id="PS00071">
    <property type="entry name" value="GAPDH"/>
    <property type="match status" value="1"/>
</dbReference>
<dbReference type="PRINTS" id="PR00078">
    <property type="entry name" value="G3PDHDRGNASE"/>
</dbReference>
<dbReference type="STRING" id="1742973.COMA2_120116"/>
<dbReference type="SUPFAM" id="SSF55347">
    <property type="entry name" value="Glyceraldehyde-3-phosphate dehydrogenase-like, C-terminal domain"/>
    <property type="match status" value="1"/>
</dbReference>
<feature type="binding site" evidence="5">
    <location>
        <begin position="151"/>
        <end position="153"/>
    </location>
    <ligand>
        <name>D-glyceraldehyde 3-phosphate</name>
        <dbReference type="ChEBI" id="CHEBI:59776"/>
    </ligand>
</feature>
<dbReference type="GO" id="GO:0006006">
    <property type="term" value="P:glucose metabolic process"/>
    <property type="evidence" value="ECO:0007669"/>
    <property type="project" value="InterPro"/>
</dbReference>
<dbReference type="CDD" id="cd05214">
    <property type="entry name" value="GAPDH_I_N"/>
    <property type="match status" value="1"/>
</dbReference>
<dbReference type="CDD" id="cd18126">
    <property type="entry name" value="GAPDH_I_C"/>
    <property type="match status" value="1"/>
</dbReference>
<comment type="subunit">
    <text evidence="2">Homotetramer.</text>
</comment>
<dbReference type="FunFam" id="3.30.360.10:FF:000002">
    <property type="entry name" value="Glyceraldehyde-3-phosphate dehydrogenase"/>
    <property type="match status" value="1"/>
</dbReference>
<proteinExistence type="inferred from homology"/>
<keyword evidence="6" id="KW-0547">Nucleotide-binding</keyword>
<sequence>MAIRVGINGFGRIGRNVFRASMGDKDLQIVAINDLTDAKTLAYLLKYDSVHGTLPATVEAKEDHIFVDGTPIKVLAMKDPKELPWKALNVDVVIESTGRFTDRDAAGKHLSAGAKHVIISAPSKDPDVTIVLGVNEDKLDPKSHHIVSNASCTTNCLAPVAKVLLETFGIKHGIMTTIHSYTNDQQLLDLPHKDLRRARAAGMSMIPTSTGAAKALHLVIPELKGKLDGLAIRVPTPNVSLVDLTVETERDCDIASVNAAFKKAADGPLKGILKYSEEPLVSIDQKGDAHSATVDAPLTNVVDKRLVKVTAWYDNEWGYSCRVRDLVKVLAGKSVTH</sequence>
<feature type="binding site" evidence="6">
    <location>
        <position position="34"/>
    </location>
    <ligand>
        <name>NAD(+)</name>
        <dbReference type="ChEBI" id="CHEBI:57540"/>
    </ligand>
</feature>
<accession>A0A0S4L8U2</accession>
<feature type="binding site" evidence="6">
    <location>
        <begin position="12"/>
        <end position="13"/>
    </location>
    <ligand>
        <name>NAD(+)</name>
        <dbReference type="ChEBI" id="CHEBI:57540"/>
    </ligand>
</feature>
<evidence type="ECO:0000313" key="12">
    <source>
        <dbReference type="Proteomes" id="UP000198736"/>
    </source>
</evidence>
<dbReference type="InterPro" id="IPR020831">
    <property type="entry name" value="GlycerAld/Erythrose_P_DH"/>
</dbReference>
<dbReference type="GO" id="GO:0050661">
    <property type="term" value="F:NADP binding"/>
    <property type="evidence" value="ECO:0007669"/>
    <property type="project" value="InterPro"/>
</dbReference>
<dbReference type="Proteomes" id="UP000198736">
    <property type="component" value="Unassembled WGS sequence"/>
</dbReference>
<evidence type="ECO:0000256" key="5">
    <source>
        <dbReference type="PIRSR" id="PIRSR000149-2"/>
    </source>
</evidence>
<reference evidence="12" key="1">
    <citation type="submission" date="2015-10" db="EMBL/GenBank/DDBJ databases">
        <authorList>
            <person name="Luecker S."/>
            <person name="Luecker S."/>
        </authorList>
    </citation>
    <scope>NUCLEOTIDE SEQUENCE [LARGE SCALE GENOMIC DNA]</scope>
</reference>
<name>A0A0S4L8U2_9BACT</name>
<feature type="binding site" evidence="5">
    <location>
        <position position="233"/>
    </location>
    <ligand>
        <name>D-glyceraldehyde 3-phosphate</name>
        <dbReference type="ChEBI" id="CHEBI:59776"/>
    </ligand>
</feature>
<keyword evidence="6" id="KW-0520">NAD</keyword>
<dbReference type="PANTHER" id="PTHR43148">
    <property type="entry name" value="GLYCERALDEHYDE-3-PHOSPHATE DEHYDROGENASE 2"/>
    <property type="match status" value="1"/>
</dbReference>
<feature type="active site" description="Nucleophile" evidence="4">
    <location>
        <position position="152"/>
    </location>
</feature>
<dbReference type="PIRSF" id="PIRSF000149">
    <property type="entry name" value="GAP_DH"/>
    <property type="match status" value="1"/>
</dbReference>